<evidence type="ECO:0000256" key="5">
    <source>
        <dbReference type="ARBA" id="ARBA00023242"/>
    </source>
</evidence>
<feature type="region of interest" description="Disordered" evidence="6">
    <location>
        <begin position="53"/>
        <end position="104"/>
    </location>
</feature>
<accession>A0AAD4CZG4</accession>
<dbReference type="Gene3D" id="4.10.240.10">
    <property type="entry name" value="Zn(2)-C6 fungal-type DNA-binding domain"/>
    <property type="match status" value="1"/>
</dbReference>
<evidence type="ECO:0000256" key="3">
    <source>
        <dbReference type="ARBA" id="ARBA00023125"/>
    </source>
</evidence>
<dbReference type="GO" id="GO:0003677">
    <property type="term" value="F:DNA binding"/>
    <property type="evidence" value="ECO:0007669"/>
    <property type="project" value="UniProtKB-KW"/>
</dbReference>
<dbReference type="PROSITE" id="PS00463">
    <property type="entry name" value="ZN2_CY6_FUNGAL_1"/>
    <property type="match status" value="1"/>
</dbReference>
<evidence type="ECO:0000256" key="1">
    <source>
        <dbReference type="ARBA" id="ARBA00022723"/>
    </source>
</evidence>
<evidence type="ECO:0000313" key="9">
    <source>
        <dbReference type="Proteomes" id="UP001194746"/>
    </source>
</evidence>
<dbReference type="GO" id="GO:0006351">
    <property type="term" value="P:DNA-templated transcription"/>
    <property type="evidence" value="ECO:0007669"/>
    <property type="project" value="InterPro"/>
</dbReference>
<dbReference type="SMART" id="SM00066">
    <property type="entry name" value="GAL4"/>
    <property type="match status" value="1"/>
</dbReference>
<dbReference type="GO" id="GO:0000981">
    <property type="term" value="F:DNA-binding transcription factor activity, RNA polymerase II-specific"/>
    <property type="evidence" value="ECO:0007669"/>
    <property type="project" value="InterPro"/>
</dbReference>
<dbReference type="InterPro" id="IPR052761">
    <property type="entry name" value="Fungal_Detox/Toxin_TFs"/>
</dbReference>
<evidence type="ECO:0000256" key="4">
    <source>
        <dbReference type="ARBA" id="ARBA00023163"/>
    </source>
</evidence>
<dbReference type="SUPFAM" id="SSF57701">
    <property type="entry name" value="Zn2/Cys6 DNA-binding domain"/>
    <property type="match status" value="1"/>
</dbReference>
<sequence>MTQGAPLGKKPTACVPCHERKVRCDLVATDIPCTRCITKGRVNACTLLERGSKVSNKRKRTSTSPSRTTDGTLPDTRLLTPRPDAGLPKGSPWSQSASSQIAQPEPFESLQPRQIVDPPTGPVDYMVSDDDAHLHTLRRMHDENPSVPSPMALTYPAQGQQLVEDHEQGDCPTFLLWSILAVSVPYAPPDLLHGVGWADSYAAQKDCCTKAKLLYDFGCERSQLTLIQGSLLLSSIQYSFNLDKDWRFWFQNSVRMATQMGFNRRDIAQYLDTSTHRLVRRIWWVLFARDVWFCLAGFENTRWIHEDQPYVDTLCDDDWANESSIVNHTDLIPEATSVHRHFLQENCQLAIFGARHLRMFPCNQPPPSLKDSMEFTESLTTWRKSLPEDILIERTGQWNSGNAWVLFLWAMSFRLECSFYRMLRQRTQGSDPEACAWANGQFLICTFEFDTAVKRAIVHEVAQYLPPALLICASHLLSFQLDIALDATRNEAQRVAARTQTHTVLGYLHEVEDRWRNAKWTCRVFEAVIDRLGFGIDGDHGNGGRLPDSSATWRQSQGQRSSLMSPGLEFDPARGFATGMGEVLPDRWFEDLLAQNLVDGPEYGWLGLLGP</sequence>
<evidence type="ECO:0000256" key="2">
    <source>
        <dbReference type="ARBA" id="ARBA00023015"/>
    </source>
</evidence>
<dbReference type="InterPro" id="IPR001138">
    <property type="entry name" value="Zn2Cys6_DnaBD"/>
</dbReference>
<dbReference type="Pfam" id="PF04082">
    <property type="entry name" value="Fungal_trans"/>
    <property type="match status" value="1"/>
</dbReference>
<evidence type="ECO:0000256" key="6">
    <source>
        <dbReference type="SAM" id="MobiDB-lite"/>
    </source>
</evidence>
<dbReference type="PROSITE" id="PS50048">
    <property type="entry name" value="ZN2_CY6_FUNGAL_2"/>
    <property type="match status" value="1"/>
</dbReference>
<keyword evidence="5" id="KW-0539">Nucleus</keyword>
<keyword evidence="3" id="KW-0238">DNA-binding</keyword>
<dbReference type="GO" id="GO:0009893">
    <property type="term" value="P:positive regulation of metabolic process"/>
    <property type="evidence" value="ECO:0007669"/>
    <property type="project" value="UniProtKB-ARBA"/>
</dbReference>
<feature type="region of interest" description="Disordered" evidence="6">
    <location>
        <begin position="543"/>
        <end position="566"/>
    </location>
</feature>
<dbReference type="GO" id="GO:0008270">
    <property type="term" value="F:zinc ion binding"/>
    <property type="evidence" value="ECO:0007669"/>
    <property type="project" value="InterPro"/>
</dbReference>
<reference evidence="8" key="1">
    <citation type="journal article" date="2019" name="Beilstein J. Org. Chem.">
        <title>Nanangenines: drimane sesquiterpenoids as the dominant metabolite cohort of a novel Australian fungus, Aspergillus nanangensis.</title>
        <authorList>
            <person name="Lacey H.J."/>
            <person name="Gilchrist C.L.M."/>
            <person name="Crombie A."/>
            <person name="Kalaitzis J.A."/>
            <person name="Vuong D."/>
            <person name="Rutledge P.J."/>
            <person name="Turner P."/>
            <person name="Pitt J.I."/>
            <person name="Lacey E."/>
            <person name="Chooi Y.H."/>
            <person name="Piggott A.M."/>
        </authorList>
    </citation>
    <scope>NUCLEOTIDE SEQUENCE</scope>
    <source>
        <strain evidence="8">MST-FP2251</strain>
    </source>
</reference>
<dbReference type="CDD" id="cd12148">
    <property type="entry name" value="fungal_TF_MHR"/>
    <property type="match status" value="1"/>
</dbReference>
<dbReference type="Pfam" id="PF00172">
    <property type="entry name" value="Zn_clus"/>
    <property type="match status" value="1"/>
</dbReference>
<reference evidence="8" key="2">
    <citation type="submission" date="2020-02" db="EMBL/GenBank/DDBJ databases">
        <authorList>
            <person name="Gilchrist C.L.M."/>
            <person name="Chooi Y.-H."/>
        </authorList>
    </citation>
    <scope>NUCLEOTIDE SEQUENCE</scope>
    <source>
        <strain evidence="8">MST-FP2251</strain>
    </source>
</reference>
<organism evidence="8 9">
    <name type="scientific">Aspergillus nanangensis</name>
    <dbReference type="NCBI Taxonomy" id="2582783"/>
    <lineage>
        <taxon>Eukaryota</taxon>
        <taxon>Fungi</taxon>
        <taxon>Dikarya</taxon>
        <taxon>Ascomycota</taxon>
        <taxon>Pezizomycotina</taxon>
        <taxon>Eurotiomycetes</taxon>
        <taxon>Eurotiomycetidae</taxon>
        <taxon>Eurotiales</taxon>
        <taxon>Aspergillaceae</taxon>
        <taxon>Aspergillus</taxon>
        <taxon>Aspergillus subgen. Circumdati</taxon>
    </lineage>
</organism>
<dbReference type="InterPro" id="IPR036864">
    <property type="entry name" value="Zn2-C6_fun-type_DNA-bd_sf"/>
</dbReference>
<gene>
    <name evidence="8" type="ORF">FE257_000217</name>
</gene>
<name>A0AAD4CZG4_ASPNN</name>
<keyword evidence="4" id="KW-0804">Transcription</keyword>
<proteinExistence type="predicted"/>
<feature type="domain" description="Zn(2)-C6 fungal-type" evidence="7">
    <location>
        <begin position="13"/>
        <end position="47"/>
    </location>
</feature>
<protein>
    <recommendedName>
        <fullName evidence="7">Zn(2)-C6 fungal-type domain-containing protein</fullName>
    </recommendedName>
</protein>
<keyword evidence="1" id="KW-0479">Metal-binding</keyword>
<keyword evidence="2" id="KW-0805">Transcription regulation</keyword>
<dbReference type="PANTHER" id="PTHR47425">
    <property type="entry name" value="FARB-RELATED"/>
    <property type="match status" value="1"/>
</dbReference>
<keyword evidence="9" id="KW-1185">Reference proteome</keyword>
<evidence type="ECO:0000259" key="7">
    <source>
        <dbReference type="PROSITE" id="PS50048"/>
    </source>
</evidence>
<comment type="caution">
    <text evidence="8">The sequence shown here is derived from an EMBL/GenBank/DDBJ whole genome shotgun (WGS) entry which is preliminary data.</text>
</comment>
<dbReference type="AlphaFoldDB" id="A0AAD4CZG4"/>
<feature type="compositionally biased region" description="Polar residues" evidence="6">
    <location>
        <begin position="549"/>
        <end position="564"/>
    </location>
</feature>
<dbReference type="Proteomes" id="UP001194746">
    <property type="component" value="Unassembled WGS sequence"/>
</dbReference>
<dbReference type="PANTHER" id="PTHR47425:SF3">
    <property type="entry name" value="ZN(II)2CYS6 TRANSCRIPTION FACTOR (EUROFUNG)"/>
    <property type="match status" value="1"/>
</dbReference>
<feature type="compositionally biased region" description="Polar residues" evidence="6">
    <location>
        <begin position="92"/>
        <end position="102"/>
    </location>
</feature>
<evidence type="ECO:0000313" key="8">
    <source>
        <dbReference type="EMBL" id="KAF9895313.1"/>
    </source>
</evidence>
<dbReference type="CDD" id="cd00067">
    <property type="entry name" value="GAL4"/>
    <property type="match status" value="1"/>
</dbReference>
<dbReference type="EMBL" id="VCAU01000001">
    <property type="protein sequence ID" value="KAF9895313.1"/>
    <property type="molecule type" value="Genomic_DNA"/>
</dbReference>
<dbReference type="InterPro" id="IPR007219">
    <property type="entry name" value="XnlR_reg_dom"/>
</dbReference>